<feature type="transmembrane region" description="Helical" evidence="1">
    <location>
        <begin position="91"/>
        <end position="111"/>
    </location>
</feature>
<dbReference type="PIRSF" id="PIRSF028065">
    <property type="entry name" value="UCP028065"/>
    <property type="match status" value="1"/>
</dbReference>
<feature type="transmembrane region" description="Helical" evidence="1">
    <location>
        <begin position="57"/>
        <end position="84"/>
    </location>
</feature>
<organism evidence="2 3">
    <name type="scientific">Photobacterium angustum</name>
    <dbReference type="NCBI Taxonomy" id="661"/>
    <lineage>
        <taxon>Bacteria</taxon>
        <taxon>Pseudomonadati</taxon>
        <taxon>Pseudomonadota</taxon>
        <taxon>Gammaproteobacteria</taxon>
        <taxon>Vibrionales</taxon>
        <taxon>Vibrionaceae</taxon>
        <taxon>Photobacterium</taxon>
    </lineage>
</organism>
<keyword evidence="2" id="KW-0614">Plasmid</keyword>
<dbReference type="RefSeq" id="WP_105062723.1">
    <property type="nucleotide sequence ID" value="NZ_MSCJ01000004.1"/>
</dbReference>
<accession>A0A2S7V9A6</accession>
<dbReference type="OrthoDB" id="1118972at2"/>
<dbReference type="Pfam" id="PF04224">
    <property type="entry name" value="DUF417"/>
    <property type="match status" value="1"/>
</dbReference>
<keyword evidence="1" id="KW-0472">Membrane</keyword>
<dbReference type="InterPro" id="IPR016865">
    <property type="entry name" value="RclC"/>
</dbReference>
<evidence type="ECO:0008006" key="4">
    <source>
        <dbReference type="Google" id="ProtNLM"/>
    </source>
</evidence>
<dbReference type="GO" id="GO:1901530">
    <property type="term" value="P:response to hypochlorite"/>
    <property type="evidence" value="ECO:0007669"/>
    <property type="project" value="TreeGrafter"/>
</dbReference>
<keyword evidence="1" id="KW-0812">Transmembrane</keyword>
<keyword evidence="1" id="KW-1133">Transmembrane helix</keyword>
<evidence type="ECO:0000313" key="2">
    <source>
        <dbReference type="EMBL" id="PQJ58465.1"/>
    </source>
</evidence>
<reference evidence="2 3" key="1">
    <citation type="submission" date="2016-12" db="EMBL/GenBank/DDBJ databases">
        <title>Diversity of luminous bacteria.</title>
        <authorList>
            <person name="Yoshizawa S."/>
            <person name="Kogure K."/>
        </authorList>
    </citation>
    <scope>NUCLEOTIDE SEQUENCE [LARGE SCALE GENOMIC DNA]</scope>
    <source>
        <strain evidence="2 3">LC1-200</strain>
        <plasmid evidence="2">p1</plasmid>
    </source>
</reference>
<dbReference type="AlphaFoldDB" id="A0A2S7V9A6"/>
<dbReference type="PANTHER" id="PTHR40106">
    <property type="entry name" value="INNER MEMBRANE PROTEIN RCLC"/>
    <property type="match status" value="1"/>
</dbReference>
<gene>
    <name evidence="2" type="ORF">BTO08_22145</name>
</gene>
<geneLocation type="plasmid" evidence="2">
    <name>p1</name>
</geneLocation>
<name>A0A2S7V9A6_PHOAN</name>
<dbReference type="GO" id="GO:0005886">
    <property type="term" value="C:plasma membrane"/>
    <property type="evidence" value="ECO:0007669"/>
    <property type="project" value="TreeGrafter"/>
</dbReference>
<protein>
    <recommendedName>
        <fullName evidence="4">DUF417 domain-containing protein</fullName>
    </recommendedName>
</protein>
<dbReference type="EMBL" id="MSCJ01000004">
    <property type="protein sequence ID" value="PQJ58465.1"/>
    <property type="molecule type" value="Genomic_DNA"/>
</dbReference>
<dbReference type="Proteomes" id="UP000238730">
    <property type="component" value="Unassembled WGS sequence"/>
</dbReference>
<dbReference type="PANTHER" id="PTHR40106:SF1">
    <property type="entry name" value="INNER MEMBRANE PROTEIN RCLC"/>
    <property type="match status" value="1"/>
</dbReference>
<dbReference type="InterPro" id="IPR007339">
    <property type="entry name" value="RclC-like"/>
</dbReference>
<proteinExistence type="predicted"/>
<sequence length="153" mass="16810">MNDIKQQSLGWVKTPLSYKVGVFGVVLLLLWIGIFKFTPTEAAAIEPLVKNHPLIGWLYSILSVQGVSNLVGISEIIIAVGLIYSFFNPKVGVFFGVLASVLSIVTLSFLFTTPDTWKIVDGVPTTSFFLVKDILFLSVSLQVVEFNKKSLSL</sequence>
<evidence type="ECO:0000256" key="1">
    <source>
        <dbReference type="SAM" id="Phobius"/>
    </source>
</evidence>
<evidence type="ECO:0000313" key="3">
    <source>
        <dbReference type="Proteomes" id="UP000238730"/>
    </source>
</evidence>
<feature type="transmembrane region" description="Helical" evidence="1">
    <location>
        <begin position="20"/>
        <end position="37"/>
    </location>
</feature>
<comment type="caution">
    <text evidence="2">The sequence shown here is derived from an EMBL/GenBank/DDBJ whole genome shotgun (WGS) entry which is preliminary data.</text>
</comment>